<feature type="chain" id="PRO_5019094225" evidence="1">
    <location>
        <begin position="21"/>
        <end position="308"/>
    </location>
</feature>
<accession>A0A430FZ67</accession>
<feature type="signal peptide" evidence="1">
    <location>
        <begin position="1"/>
        <end position="20"/>
    </location>
</feature>
<evidence type="ECO:0000313" key="3">
    <source>
        <dbReference type="Proteomes" id="UP000287746"/>
    </source>
</evidence>
<keyword evidence="1" id="KW-0732">Signal</keyword>
<name>A0A430FZ67_9SPHN</name>
<dbReference type="Proteomes" id="UP000287746">
    <property type="component" value="Unassembled WGS sequence"/>
</dbReference>
<sequence length="308" mass="32275">MNRGLLALCSALALAGCAMGPVFVPRFSQAFGQFAALHELRASVPVGALWIPGHGPYGEGAPPENLVTEPGLREVTIDNNLQTSLTVGFLKLLDLDPSYRSKITARFADLSVVRIRDMSKLAGPSGAPRIYAALKAATITITVVQDASLDIEAKLAGSDLNVVAQGTAGRARTFTIDGKDMFLAIQVATFGTARSDTKMVQMRGGQPAVLDLDGIEVALTWLGSSAVCEVRASVDSEMPVTLRSGAIETLALAVPVAHNGRLYTGVELSYPAVAGVPGNGCEGRVLGALTGPQLRYEKVETGDWRLAG</sequence>
<protein>
    <submittedName>
        <fullName evidence="2">Uncharacterized protein</fullName>
    </submittedName>
</protein>
<evidence type="ECO:0000313" key="2">
    <source>
        <dbReference type="EMBL" id="RSY78060.1"/>
    </source>
</evidence>
<proteinExistence type="predicted"/>
<comment type="caution">
    <text evidence="2">The sequence shown here is derived from an EMBL/GenBank/DDBJ whole genome shotgun (WGS) entry which is preliminary data.</text>
</comment>
<dbReference type="RefSeq" id="WP_126005699.1">
    <property type="nucleotide sequence ID" value="NZ_QQYZ01000026.1"/>
</dbReference>
<dbReference type="AlphaFoldDB" id="A0A430FZ67"/>
<gene>
    <name evidence="2" type="ORF">DAH66_19380</name>
</gene>
<reference evidence="2 3" key="1">
    <citation type="submission" date="2018-07" db="EMBL/GenBank/DDBJ databases">
        <title>Genomic and Epidemiologic Investigation of an Indolent Hospital Outbreak.</title>
        <authorList>
            <person name="Johnson R.C."/>
            <person name="Deming C."/>
            <person name="Conlan S."/>
            <person name="Zellmer C.J."/>
            <person name="Michelin A.V."/>
            <person name="Lee-Lin S."/>
            <person name="Thomas P.J."/>
            <person name="Park M."/>
            <person name="Weingarten R.A."/>
            <person name="Less J."/>
            <person name="Dekker J.P."/>
            <person name="Frank K.M."/>
            <person name="Musser K.A."/>
            <person name="Mcquiston J.R."/>
            <person name="Henderson D.K."/>
            <person name="Lau A.F."/>
            <person name="Palmore T.N."/>
            <person name="Segre J.A."/>
        </authorList>
    </citation>
    <scope>NUCLEOTIDE SEQUENCE [LARGE SCALE GENOMIC DNA]</scope>
    <source>
        <strain evidence="2 3">SK-CDC1_0717</strain>
    </source>
</reference>
<dbReference type="PROSITE" id="PS51257">
    <property type="entry name" value="PROKAR_LIPOPROTEIN"/>
    <property type="match status" value="1"/>
</dbReference>
<dbReference type="EMBL" id="QQYZ01000026">
    <property type="protein sequence ID" value="RSY78060.1"/>
    <property type="molecule type" value="Genomic_DNA"/>
</dbReference>
<evidence type="ECO:0000256" key="1">
    <source>
        <dbReference type="SAM" id="SignalP"/>
    </source>
</evidence>
<organism evidence="2 3">
    <name type="scientific">Sphingomonas koreensis</name>
    <dbReference type="NCBI Taxonomy" id="93064"/>
    <lineage>
        <taxon>Bacteria</taxon>
        <taxon>Pseudomonadati</taxon>
        <taxon>Pseudomonadota</taxon>
        <taxon>Alphaproteobacteria</taxon>
        <taxon>Sphingomonadales</taxon>
        <taxon>Sphingomonadaceae</taxon>
        <taxon>Sphingomonas</taxon>
    </lineage>
</organism>